<evidence type="ECO:0000256" key="1">
    <source>
        <dbReference type="SAM" id="Phobius"/>
    </source>
</evidence>
<accession>V4HJ68</accession>
<comment type="caution">
    <text evidence="2">The sequence shown here is derived from an EMBL/GenBank/DDBJ whole genome shotgun (WGS) entry which is preliminary data.</text>
</comment>
<dbReference type="AlphaFoldDB" id="V4HJ68"/>
<dbReference type="STRING" id="1324957.K933_11651"/>
<keyword evidence="1" id="KW-0812">Transmembrane</keyword>
<dbReference type="RefSeq" id="WP_023394910.1">
    <property type="nucleotide sequence ID" value="NZ_ASGZ01000037.1"/>
</dbReference>
<dbReference type="Proteomes" id="UP000017840">
    <property type="component" value="Unassembled WGS sequence"/>
</dbReference>
<keyword evidence="1" id="KW-1133">Transmembrane helix</keyword>
<evidence type="ECO:0000313" key="3">
    <source>
        <dbReference type="Proteomes" id="UP000017840"/>
    </source>
</evidence>
<evidence type="ECO:0000313" key="2">
    <source>
        <dbReference type="EMBL" id="ESP87969.1"/>
    </source>
</evidence>
<keyword evidence="1" id="KW-0472">Membrane</keyword>
<sequence>MDRRDLSLGGFTVFGVVQVGLALPSFLADPGLSEGVGLLAGVLVAGLFGTYLVRGDDVNGLARRPLFVAVGVATGALSVGVAALALVG</sequence>
<proteinExistence type="predicted"/>
<dbReference type="EMBL" id="ASGZ01000037">
    <property type="protein sequence ID" value="ESP87969.1"/>
    <property type="molecule type" value="Genomic_DNA"/>
</dbReference>
<name>V4HJ68_9EURY</name>
<organism evidence="2 3">
    <name type="scientific">Candidatus Halobonum tyrrellensis G22</name>
    <dbReference type="NCBI Taxonomy" id="1324957"/>
    <lineage>
        <taxon>Archaea</taxon>
        <taxon>Methanobacteriati</taxon>
        <taxon>Methanobacteriota</taxon>
        <taxon>Stenosarchaea group</taxon>
        <taxon>Halobacteria</taxon>
        <taxon>Halobacteriales</taxon>
        <taxon>Haloferacaceae</taxon>
        <taxon>Candidatus Halobonum</taxon>
    </lineage>
</organism>
<gene>
    <name evidence="2" type="ORF">K933_11651</name>
</gene>
<reference evidence="2 3" key="1">
    <citation type="journal article" date="2013" name="Genome Announc.">
        <title>Draft Genome Sequence of 'Candidatus Halobonum tyrrellensis' Strain G22, Isolated from the Hypersaline Waters of Lake Tyrrell, Australia.</title>
        <authorList>
            <person name="Ugalde J.A."/>
            <person name="Narasingarao P."/>
            <person name="Kuo S."/>
            <person name="Podell S."/>
            <person name="Allen E.E."/>
        </authorList>
    </citation>
    <scope>NUCLEOTIDE SEQUENCE [LARGE SCALE GENOMIC DNA]</scope>
    <source>
        <strain evidence="2 3">G22</strain>
    </source>
</reference>
<feature type="transmembrane region" description="Helical" evidence="1">
    <location>
        <begin position="32"/>
        <end position="53"/>
    </location>
</feature>
<protein>
    <submittedName>
        <fullName evidence="2">Uncharacterized protein</fullName>
    </submittedName>
</protein>
<feature type="transmembrane region" description="Helical" evidence="1">
    <location>
        <begin position="65"/>
        <end position="87"/>
    </location>
</feature>
<keyword evidence="3" id="KW-1185">Reference proteome</keyword>